<comment type="pathway">
    <text evidence="2">Protein modification; protein glycosylation.</text>
</comment>
<dbReference type="Pfam" id="PF13692">
    <property type="entry name" value="Glyco_trans_1_4"/>
    <property type="match status" value="1"/>
</dbReference>
<accession>A0A1D1ZZQ7</accession>
<keyword evidence="7" id="KW-1133">Transmembrane helix</keyword>
<dbReference type="AlphaFoldDB" id="A0A1D1ZZQ7"/>
<protein>
    <recommendedName>
        <fullName evidence="9">Glycosyltransferase subfamily 4-like N-terminal domain-containing protein</fullName>
    </recommendedName>
</protein>
<proteinExistence type="predicted"/>
<evidence type="ECO:0000256" key="5">
    <source>
        <dbReference type="ARBA" id="ARBA00022692"/>
    </source>
</evidence>
<dbReference type="EMBL" id="GDKF01006281">
    <property type="protein sequence ID" value="JAT72341.1"/>
    <property type="molecule type" value="Transcribed_RNA"/>
</dbReference>
<dbReference type="PANTHER" id="PTHR13036:SF0">
    <property type="entry name" value="CHITOBIOSYLDIPHOSPHODOLICHOL BETA-MANNOSYLTRANSFERASE"/>
    <property type="match status" value="1"/>
</dbReference>
<evidence type="ECO:0000256" key="4">
    <source>
        <dbReference type="ARBA" id="ARBA00022679"/>
    </source>
</evidence>
<name>A0A1D1ZZQ7_AUXPR</name>
<organism evidence="10">
    <name type="scientific">Auxenochlorella protothecoides</name>
    <name type="common">Green microalga</name>
    <name type="synonym">Chlorella protothecoides</name>
    <dbReference type="NCBI Taxonomy" id="3075"/>
    <lineage>
        <taxon>Eukaryota</taxon>
        <taxon>Viridiplantae</taxon>
        <taxon>Chlorophyta</taxon>
        <taxon>core chlorophytes</taxon>
        <taxon>Trebouxiophyceae</taxon>
        <taxon>Chlorellales</taxon>
        <taxon>Chlorellaceae</taxon>
        <taxon>Auxenochlorella</taxon>
    </lineage>
</organism>
<gene>
    <name evidence="10" type="ORF">g.31707</name>
</gene>
<evidence type="ECO:0000256" key="7">
    <source>
        <dbReference type="ARBA" id="ARBA00022989"/>
    </source>
</evidence>
<evidence type="ECO:0000256" key="3">
    <source>
        <dbReference type="ARBA" id="ARBA00022676"/>
    </source>
</evidence>
<evidence type="ECO:0000256" key="8">
    <source>
        <dbReference type="ARBA" id="ARBA00023136"/>
    </source>
</evidence>
<dbReference type="PANTHER" id="PTHR13036">
    <property type="entry name" value="BETA1,4 MANNOSYLTRANSFERASE"/>
    <property type="match status" value="1"/>
</dbReference>
<dbReference type="GO" id="GO:0000030">
    <property type="term" value="F:mannosyltransferase activity"/>
    <property type="evidence" value="ECO:0007669"/>
    <property type="project" value="InterPro"/>
</dbReference>
<keyword evidence="8" id="KW-0472">Membrane</keyword>
<feature type="domain" description="Glycosyltransferase subfamily 4-like N-terminal" evidence="9">
    <location>
        <begin position="30"/>
        <end position="186"/>
    </location>
</feature>
<keyword evidence="6" id="KW-0256">Endoplasmic reticulum</keyword>
<keyword evidence="3" id="KW-0328">Glycosyltransferase</keyword>
<evidence type="ECO:0000256" key="2">
    <source>
        <dbReference type="ARBA" id="ARBA00004922"/>
    </source>
</evidence>
<evidence type="ECO:0000313" key="10">
    <source>
        <dbReference type="EMBL" id="JAT72341.1"/>
    </source>
</evidence>
<evidence type="ECO:0000259" key="9">
    <source>
        <dbReference type="Pfam" id="PF13439"/>
    </source>
</evidence>
<reference evidence="10" key="1">
    <citation type="submission" date="2015-08" db="EMBL/GenBank/DDBJ databases">
        <authorList>
            <person name="Babu N.S."/>
            <person name="Beckwith C.J."/>
            <person name="Beseler K.G."/>
            <person name="Brison A."/>
            <person name="Carone J.V."/>
            <person name="Caskin T.P."/>
            <person name="Diamond M."/>
            <person name="Durham M.E."/>
            <person name="Foxe J.M."/>
            <person name="Go M."/>
            <person name="Henderson B.A."/>
            <person name="Jones I.B."/>
            <person name="McGettigan J.A."/>
            <person name="Micheletti S.J."/>
            <person name="Nasrallah M.E."/>
            <person name="Ortiz D."/>
            <person name="Piller C.R."/>
            <person name="Privatt S.R."/>
            <person name="Schneider S.L."/>
            <person name="Sharp S."/>
            <person name="Smith T.C."/>
            <person name="Stanton J.D."/>
            <person name="Ullery H.E."/>
            <person name="Wilson R.J."/>
            <person name="Serrano M.G."/>
            <person name="Buck G."/>
            <person name="Lee V."/>
            <person name="Wang Y."/>
            <person name="Carvalho R."/>
            <person name="Voegtly L."/>
            <person name="Shi R."/>
            <person name="Duckworth R."/>
            <person name="Johnson A."/>
            <person name="Loviza R."/>
            <person name="Walstead R."/>
            <person name="Shah Z."/>
            <person name="Kiflezghi M."/>
            <person name="Wade K."/>
            <person name="Ball S.L."/>
            <person name="Bradley K.W."/>
            <person name="Asai D.J."/>
            <person name="Bowman C.A."/>
            <person name="Russell D.A."/>
            <person name="Pope W.H."/>
            <person name="Jacobs-Sera D."/>
            <person name="Hendrix R.W."/>
            <person name="Hatfull G.F."/>
        </authorList>
    </citation>
    <scope>NUCLEOTIDE SEQUENCE</scope>
</reference>
<dbReference type="Pfam" id="PF13439">
    <property type="entry name" value="Glyco_transf_4"/>
    <property type="match status" value="1"/>
</dbReference>
<dbReference type="InterPro" id="IPR028098">
    <property type="entry name" value="Glyco_trans_4-like_N"/>
</dbReference>
<dbReference type="InterPro" id="IPR026051">
    <property type="entry name" value="ALG1-like"/>
</dbReference>
<dbReference type="Gene3D" id="3.40.50.2000">
    <property type="entry name" value="Glycogen Phosphorylase B"/>
    <property type="match status" value="2"/>
</dbReference>
<sequence>MPRAWVVVLGDVGRSPRMQYHTLSLCKTPGYTIDLIGQRGSPILNDLQAHVKHGRLRVTYLPEPPAALARCPRALRLVLKALHQLLTLAWLTLFSLPRPDVILLQLPPAIPTMAVLRAAALRHGARLVFDWHNYAYTLMGLSMGPRHPLVRLARRYERRWAPTAHAHLCVSRAMAVDLSRAWRVSAAVFHDRPTPALRPAKIEETHALLQRLRPDLARPQHPGDWLAAELAGTASSATPLTVRTAPGQAPARRGGRPALVLSSTSWTADEDFGLLLRAAELYDARARDLRKGESLPRILFVVTGRGAGRAAYEARLHATAFSHVAFRLLWLSTPDYRLMLGSADLGICLHASSSGLDLPMKVVDMFGSGVPVCALQYPTITELVQPGVNGVLFATAEALAAQLLSLLAGWPERAGQLVELRRGAEAERARGWDEEWGRCVLPVLQGAET</sequence>
<dbReference type="GO" id="GO:0005789">
    <property type="term" value="C:endoplasmic reticulum membrane"/>
    <property type="evidence" value="ECO:0007669"/>
    <property type="project" value="UniProtKB-SubCell"/>
</dbReference>
<evidence type="ECO:0000256" key="1">
    <source>
        <dbReference type="ARBA" id="ARBA00004389"/>
    </source>
</evidence>
<dbReference type="SUPFAM" id="SSF53756">
    <property type="entry name" value="UDP-Glycosyltransferase/glycogen phosphorylase"/>
    <property type="match status" value="1"/>
</dbReference>
<keyword evidence="5" id="KW-0812">Transmembrane</keyword>
<comment type="subcellular location">
    <subcellularLocation>
        <location evidence="1">Endoplasmic reticulum membrane</location>
        <topology evidence="1">Single-pass membrane protein</topology>
    </subcellularLocation>
</comment>
<keyword evidence="4" id="KW-0808">Transferase</keyword>
<evidence type="ECO:0000256" key="6">
    <source>
        <dbReference type="ARBA" id="ARBA00022824"/>
    </source>
</evidence>